<organism evidence="3 4">
    <name type="scientific">Arabidopsis suecica</name>
    <name type="common">Swedish thale-cress</name>
    <name type="synonym">Cardaminopsis suecica</name>
    <dbReference type="NCBI Taxonomy" id="45249"/>
    <lineage>
        <taxon>Eukaryota</taxon>
        <taxon>Viridiplantae</taxon>
        <taxon>Streptophyta</taxon>
        <taxon>Embryophyta</taxon>
        <taxon>Tracheophyta</taxon>
        <taxon>Spermatophyta</taxon>
        <taxon>Magnoliopsida</taxon>
        <taxon>eudicotyledons</taxon>
        <taxon>Gunneridae</taxon>
        <taxon>Pentapetalae</taxon>
        <taxon>rosids</taxon>
        <taxon>malvids</taxon>
        <taxon>Brassicales</taxon>
        <taxon>Brassicaceae</taxon>
        <taxon>Camelineae</taxon>
        <taxon>Arabidopsis</taxon>
    </lineage>
</organism>
<dbReference type="InterPro" id="IPR040381">
    <property type="entry name" value="At4g14450-like"/>
</dbReference>
<name>A0A8T2C7M6_ARASU</name>
<keyword evidence="2" id="KW-0472">Membrane</keyword>
<keyword evidence="4" id="KW-1185">Reference proteome</keyword>
<keyword evidence="2" id="KW-0812">Transmembrane</keyword>
<accession>A0A8T2C7M6</accession>
<evidence type="ECO:0000313" key="3">
    <source>
        <dbReference type="EMBL" id="KAG7596168.1"/>
    </source>
</evidence>
<dbReference type="PANTHER" id="PTHR33912:SF5">
    <property type="entry name" value="F22G5.17"/>
    <property type="match status" value="1"/>
</dbReference>
<sequence length="182" mass="20114">MTVSFASSLTTTHTNLSPFFSPLHNTLFLIFIRIGSILSLNLVMEKSVIMFGKSESPRLPTRLQRQAPAALNLGRVPENPFLQQSGDEVAGAPIPLLSPLFVSPNSHSSLPREGQVNPNSQASPTREGHDFTFPVSLTEKKGSQPSMDHKIEWQHSAKGDHSDQMSLLNMFQTKFLLVDHPQ</sequence>
<dbReference type="OrthoDB" id="773117at2759"/>
<feature type="region of interest" description="Disordered" evidence="1">
    <location>
        <begin position="106"/>
        <end position="130"/>
    </location>
</feature>
<dbReference type="SMR" id="A0A8T2C7M6"/>
<evidence type="ECO:0000256" key="1">
    <source>
        <dbReference type="SAM" id="MobiDB-lite"/>
    </source>
</evidence>
<dbReference type="Proteomes" id="UP000694251">
    <property type="component" value="Chromosome 6"/>
</dbReference>
<gene>
    <name evidence="3" type="ORF">ISN44_As06g006670</name>
</gene>
<feature type="transmembrane region" description="Helical" evidence="2">
    <location>
        <begin position="26"/>
        <end position="44"/>
    </location>
</feature>
<protein>
    <submittedName>
        <fullName evidence="3">Uncharacterized protein</fullName>
    </submittedName>
</protein>
<dbReference type="AlphaFoldDB" id="A0A8T2C7M6"/>
<dbReference type="PANTHER" id="PTHR33912">
    <property type="entry name" value="OS01G0939400 PROTEIN"/>
    <property type="match status" value="1"/>
</dbReference>
<evidence type="ECO:0000256" key="2">
    <source>
        <dbReference type="SAM" id="Phobius"/>
    </source>
</evidence>
<evidence type="ECO:0000313" key="4">
    <source>
        <dbReference type="Proteomes" id="UP000694251"/>
    </source>
</evidence>
<dbReference type="EMBL" id="JAEFBJ010000006">
    <property type="protein sequence ID" value="KAG7596168.1"/>
    <property type="molecule type" value="Genomic_DNA"/>
</dbReference>
<keyword evidence="2" id="KW-1133">Transmembrane helix</keyword>
<proteinExistence type="predicted"/>
<reference evidence="3 4" key="1">
    <citation type="submission" date="2020-12" db="EMBL/GenBank/DDBJ databases">
        <title>Concerted genomic and epigenomic changes stabilize Arabidopsis allopolyploids.</title>
        <authorList>
            <person name="Chen Z."/>
        </authorList>
    </citation>
    <scope>NUCLEOTIDE SEQUENCE [LARGE SCALE GENOMIC DNA]</scope>
    <source>
        <strain evidence="3">As9502</strain>
        <tissue evidence="3">Leaf</tissue>
    </source>
</reference>
<comment type="caution">
    <text evidence="3">The sequence shown here is derived from an EMBL/GenBank/DDBJ whole genome shotgun (WGS) entry which is preliminary data.</text>
</comment>